<dbReference type="PANTHER" id="PTHR46090:SF2">
    <property type="entry name" value="ADP-RIBOSYLATION FACTOR-LIKE PROTEIN 13B"/>
    <property type="match status" value="1"/>
</dbReference>
<accession>A0A7S4FTD4</accession>
<dbReference type="SMART" id="SM00177">
    <property type="entry name" value="ARF"/>
    <property type="match status" value="1"/>
</dbReference>
<dbReference type="Pfam" id="PF00025">
    <property type="entry name" value="Arf"/>
    <property type="match status" value="1"/>
</dbReference>
<proteinExistence type="predicted"/>
<feature type="binding site" evidence="4">
    <location>
        <position position="92"/>
    </location>
    <ligand>
        <name>Mg(2+)</name>
        <dbReference type="ChEBI" id="CHEBI:18420"/>
    </ligand>
</feature>
<dbReference type="InterPro" id="IPR051995">
    <property type="entry name" value="Ciliary_GTPase"/>
</dbReference>
<dbReference type="InterPro" id="IPR027417">
    <property type="entry name" value="P-loop_NTPase"/>
</dbReference>
<gene>
    <name evidence="6" type="ORF">EGYM00163_LOCUS25626</name>
</gene>
<feature type="region of interest" description="Disordered" evidence="5">
    <location>
        <begin position="256"/>
        <end position="275"/>
    </location>
</feature>
<evidence type="ECO:0000256" key="4">
    <source>
        <dbReference type="PIRSR" id="PIRSR606689-2"/>
    </source>
</evidence>
<dbReference type="GO" id="GO:0003924">
    <property type="term" value="F:GTPase activity"/>
    <property type="evidence" value="ECO:0007669"/>
    <property type="project" value="InterPro"/>
</dbReference>
<keyword evidence="2 3" id="KW-0342">GTP-binding</keyword>
<dbReference type="EMBL" id="HBJA01072897">
    <property type="protein sequence ID" value="CAE0814472.1"/>
    <property type="molecule type" value="Transcribed_RNA"/>
</dbReference>
<evidence type="ECO:0000256" key="1">
    <source>
        <dbReference type="ARBA" id="ARBA00022741"/>
    </source>
</evidence>
<keyword evidence="1 3" id="KW-0547">Nucleotide-binding</keyword>
<keyword evidence="4" id="KW-0460">Magnesium</keyword>
<organism evidence="6">
    <name type="scientific">Eutreptiella gymnastica</name>
    <dbReference type="NCBI Taxonomy" id="73025"/>
    <lineage>
        <taxon>Eukaryota</taxon>
        <taxon>Discoba</taxon>
        <taxon>Euglenozoa</taxon>
        <taxon>Euglenida</taxon>
        <taxon>Spirocuta</taxon>
        <taxon>Euglenophyceae</taxon>
        <taxon>Eutreptiales</taxon>
        <taxon>Eutreptiaceae</taxon>
        <taxon>Eutreptiella</taxon>
    </lineage>
</organism>
<feature type="binding site" evidence="3">
    <location>
        <begin position="187"/>
        <end position="190"/>
    </location>
    <ligand>
        <name>GTP</name>
        <dbReference type="ChEBI" id="CHEBI:37565"/>
    </ligand>
</feature>
<feature type="binding site" evidence="4">
    <location>
        <position position="109"/>
    </location>
    <ligand>
        <name>Mg(2+)</name>
        <dbReference type="ChEBI" id="CHEBI:18420"/>
    </ligand>
</feature>
<dbReference type="PANTHER" id="PTHR46090">
    <property type="entry name" value="ADP-RIBOSYLATION FACTOR-LIKE PROTEIN 13B"/>
    <property type="match status" value="1"/>
</dbReference>
<keyword evidence="4" id="KW-0479">Metal-binding</keyword>
<sequence>MATNSRGKMDYIKEHKIHILFEQLAGTLLNSKPAQPIPFLIEQLQGLQNSGNVPQAPAAATDAASAVKDASTKADPYKVTLAVFGLDAAGKSTMISAVAGEVDRNLPPTVGFSPNHFQSETWDLMLFDLGGGPKFRNIWKEYYSELHGVIFVIDSADGARFQEARDALSGILEDTRASGKPLLVFANKQDMSTAKTASEIEQVLDVEKLERHHVFGCSAIADPVDENIEKGLEWLLEEVTQSFDELSGRIKTQLAEDKERRKQAMAEQAKRVEEYRKEWATEEAEKEAEKAAS</sequence>
<dbReference type="SUPFAM" id="SSF47391">
    <property type="entry name" value="Dimerization-anchoring domain of cAMP-dependent PK regulatory subunit"/>
    <property type="match status" value="1"/>
</dbReference>
<dbReference type="SUPFAM" id="SSF52540">
    <property type="entry name" value="P-loop containing nucleoside triphosphate hydrolases"/>
    <property type="match status" value="1"/>
</dbReference>
<name>A0A7S4FTD4_9EUGL</name>
<evidence type="ECO:0000256" key="2">
    <source>
        <dbReference type="ARBA" id="ARBA00023134"/>
    </source>
</evidence>
<dbReference type="Gene3D" id="3.40.50.300">
    <property type="entry name" value="P-loop containing nucleotide triphosphate hydrolases"/>
    <property type="match status" value="1"/>
</dbReference>
<dbReference type="SMART" id="SM00178">
    <property type="entry name" value="SAR"/>
    <property type="match status" value="1"/>
</dbReference>
<feature type="binding site" evidence="3">
    <location>
        <position position="131"/>
    </location>
    <ligand>
        <name>GTP</name>
        <dbReference type="ChEBI" id="CHEBI:37565"/>
    </ligand>
</feature>
<reference evidence="6" key="1">
    <citation type="submission" date="2021-01" db="EMBL/GenBank/DDBJ databases">
        <authorList>
            <person name="Corre E."/>
            <person name="Pelletier E."/>
            <person name="Niang G."/>
            <person name="Scheremetjew M."/>
            <person name="Finn R."/>
            <person name="Kale V."/>
            <person name="Holt S."/>
            <person name="Cochrane G."/>
            <person name="Meng A."/>
            <person name="Brown T."/>
            <person name="Cohen L."/>
        </authorList>
    </citation>
    <scope>NUCLEOTIDE SEQUENCE</scope>
    <source>
        <strain evidence="6">CCMP1594</strain>
    </source>
</reference>
<dbReference type="CDD" id="cd22976">
    <property type="entry name" value="DD_EFCAB10"/>
    <property type="match status" value="1"/>
</dbReference>
<protein>
    <submittedName>
        <fullName evidence="6">Uncharacterized protein</fullName>
    </submittedName>
</protein>
<dbReference type="GO" id="GO:0005525">
    <property type="term" value="F:GTP binding"/>
    <property type="evidence" value="ECO:0007669"/>
    <property type="project" value="UniProtKB-KW"/>
</dbReference>
<dbReference type="InterPro" id="IPR006689">
    <property type="entry name" value="Small_GTPase_ARF/SAR"/>
</dbReference>
<evidence type="ECO:0000256" key="3">
    <source>
        <dbReference type="PIRSR" id="PIRSR606689-1"/>
    </source>
</evidence>
<feature type="binding site" evidence="3">
    <location>
        <begin position="85"/>
        <end position="92"/>
    </location>
    <ligand>
        <name>GTP</name>
        <dbReference type="ChEBI" id="CHEBI:37565"/>
    </ligand>
</feature>
<dbReference type="AlphaFoldDB" id="A0A7S4FTD4"/>
<dbReference type="PRINTS" id="PR00328">
    <property type="entry name" value="SAR1GTPBP"/>
</dbReference>
<evidence type="ECO:0000313" key="6">
    <source>
        <dbReference type="EMBL" id="CAE0814472.1"/>
    </source>
</evidence>
<dbReference type="PROSITE" id="PS51417">
    <property type="entry name" value="ARF"/>
    <property type="match status" value="1"/>
</dbReference>
<dbReference type="GO" id="GO:0046872">
    <property type="term" value="F:metal ion binding"/>
    <property type="evidence" value="ECO:0007669"/>
    <property type="project" value="UniProtKB-KW"/>
</dbReference>
<evidence type="ECO:0000256" key="5">
    <source>
        <dbReference type="SAM" id="MobiDB-lite"/>
    </source>
</evidence>
<dbReference type="InterPro" id="IPR049760">
    <property type="entry name" value="DD_EFCAB10"/>
</dbReference>